<dbReference type="Pfam" id="PF06220">
    <property type="entry name" value="zf-U1"/>
    <property type="match status" value="1"/>
</dbReference>
<keyword evidence="5" id="KW-0539">Nucleus</keyword>
<feature type="coiled-coil region" evidence="6">
    <location>
        <begin position="49"/>
        <end position="78"/>
    </location>
</feature>
<feature type="compositionally biased region" description="Polar residues" evidence="7">
    <location>
        <begin position="241"/>
        <end position="262"/>
    </location>
</feature>
<dbReference type="PANTHER" id="PTHR13173:SF10">
    <property type="entry name" value="WW DOMAIN-BINDING PROTEIN 4"/>
    <property type="match status" value="1"/>
</dbReference>
<feature type="compositionally biased region" description="Basic residues" evidence="7">
    <location>
        <begin position="378"/>
        <end position="392"/>
    </location>
</feature>
<dbReference type="InterPro" id="IPR003604">
    <property type="entry name" value="Matrin/U1-like-C_Znf_C2H2"/>
</dbReference>
<dbReference type="AlphaFoldDB" id="A0A5C3MIS2"/>
<accession>A0A5C3MIS2</accession>
<dbReference type="InterPro" id="IPR040023">
    <property type="entry name" value="WBP4"/>
</dbReference>
<protein>
    <recommendedName>
        <fullName evidence="8">Matrin-type domain-containing protein</fullName>
    </recommendedName>
</protein>
<evidence type="ECO:0000256" key="2">
    <source>
        <dbReference type="ARBA" id="ARBA00022723"/>
    </source>
</evidence>
<evidence type="ECO:0000259" key="8">
    <source>
        <dbReference type="PROSITE" id="PS50171"/>
    </source>
</evidence>
<dbReference type="Proteomes" id="UP000308652">
    <property type="component" value="Unassembled WGS sequence"/>
</dbReference>
<feature type="compositionally biased region" description="Basic and acidic residues" evidence="7">
    <location>
        <begin position="162"/>
        <end position="173"/>
    </location>
</feature>
<dbReference type="InterPro" id="IPR000690">
    <property type="entry name" value="Matrin/U1-C_Znf_C2H2"/>
</dbReference>
<reference evidence="9 10" key="1">
    <citation type="journal article" date="2019" name="Nat. Ecol. Evol.">
        <title>Megaphylogeny resolves global patterns of mushroom evolution.</title>
        <authorList>
            <person name="Varga T."/>
            <person name="Krizsan K."/>
            <person name="Foldi C."/>
            <person name="Dima B."/>
            <person name="Sanchez-Garcia M."/>
            <person name="Sanchez-Ramirez S."/>
            <person name="Szollosi G.J."/>
            <person name="Szarkandi J.G."/>
            <person name="Papp V."/>
            <person name="Albert L."/>
            <person name="Andreopoulos W."/>
            <person name="Angelini C."/>
            <person name="Antonin V."/>
            <person name="Barry K.W."/>
            <person name="Bougher N.L."/>
            <person name="Buchanan P."/>
            <person name="Buyck B."/>
            <person name="Bense V."/>
            <person name="Catcheside P."/>
            <person name="Chovatia M."/>
            <person name="Cooper J."/>
            <person name="Damon W."/>
            <person name="Desjardin D."/>
            <person name="Finy P."/>
            <person name="Geml J."/>
            <person name="Haridas S."/>
            <person name="Hughes K."/>
            <person name="Justo A."/>
            <person name="Karasinski D."/>
            <person name="Kautmanova I."/>
            <person name="Kiss B."/>
            <person name="Kocsube S."/>
            <person name="Kotiranta H."/>
            <person name="LaButti K.M."/>
            <person name="Lechner B.E."/>
            <person name="Liimatainen K."/>
            <person name="Lipzen A."/>
            <person name="Lukacs Z."/>
            <person name="Mihaltcheva S."/>
            <person name="Morgado L.N."/>
            <person name="Niskanen T."/>
            <person name="Noordeloos M.E."/>
            <person name="Ohm R.A."/>
            <person name="Ortiz-Santana B."/>
            <person name="Ovrebo C."/>
            <person name="Racz N."/>
            <person name="Riley R."/>
            <person name="Savchenko A."/>
            <person name="Shiryaev A."/>
            <person name="Soop K."/>
            <person name="Spirin V."/>
            <person name="Szebenyi C."/>
            <person name="Tomsovsky M."/>
            <person name="Tulloss R.E."/>
            <person name="Uehling J."/>
            <person name="Grigoriev I.V."/>
            <person name="Vagvolgyi C."/>
            <person name="Papp T."/>
            <person name="Martin F.M."/>
            <person name="Miettinen O."/>
            <person name="Hibbett D.S."/>
            <person name="Nagy L.G."/>
        </authorList>
    </citation>
    <scope>NUCLEOTIDE SEQUENCE [LARGE SCALE GENOMIC DNA]</scope>
    <source>
        <strain evidence="9 10">CBS 166.37</strain>
    </source>
</reference>
<name>A0A5C3MIS2_9AGAR</name>
<keyword evidence="3" id="KW-0863">Zinc-finger</keyword>
<evidence type="ECO:0000256" key="5">
    <source>
        <dbReference type="ARBA" id="ARBA00023242"/>
    </source>
</evidence>
<dbReference type="GO" id="GO:0071011">
    <property type="term" value="C:precatalytic spliceosome"/>
    <property type="evidence" value="ECO:0007669"/>
    <property type="project" value="TreeGrafter"/>
</dbReference>
<feature type="region of interest" description="Disordered" evidence="7">
    <location>
        <begin position="227"/>
        <end position="392"/>
    </location>
</feature>
<dbReference type="InterPro" id="IPR036236">
    <property type="entry name" value="Znf_C2H2_sf"/>
</dbReference>
<comment type="subcellular location">
    <subcellularLocation>
        <location evidence="1">Nucleus</location>
    </subcellularLocation>
</comment>
<keyword evidence="4" id="KW-0862">Zinc</keyword>
<dbReference type="GO" id="GO:0003723">
    <property type="term" value="F:RNA binding"/>
    <property type="evidence" value="ECO:0007669"/>
    <property type="project" value="TreeGrafter"/>
</dbReference>
<feature type="compositionally biased region" description="Low complexity" evidence="7">
    <location>
        <begin position="81"/>
        <end position="102"/>
    </location>
</feature>
<dbReference type="EMBL" id="ML213590">
    <property type="protein sequence ID" value="TFK44256.1"/>
    <property type="molecule type" value="Genomic_DNA"/>
</dbReference>
<gene>
    <name evidence="9" type="ORF">BDQ12DRAFT_640729</name>
</gene>
<keyword evidence="6" id="KW-0175">Coiled coil</keyword>
<keyword evidence="10" id="KW-1185">Reference proteome</keyword>
<dbReference type="SUPFAM" id="SSF57667">
    <property type="entry name" value="beta-beta-alpha zinc fingers"/>
    <property type="match status" value="1"/>
</dbReference>
<feature type="compositionally biased region" description="Polar residues" evidence="7">
    <location>
        <begin position="106"/>
        <end position="118"/>
    </location>
</feature>
<feature type="region of interest" description="Disordered" evidence="7">
    <location>
        <begin position="81"/>
        <end position="128"/>
    </location>
</feature>
<evidence type="ECO:0000256" key="7">
    <source>
        <dbReference type="SAM" id="MobiDB-lite"/>
    </source>
</evidence>
<dbReference type="GO" id="GO:0008270">
    <property type="term" value="F:zinc ion binding"/>
    <property type="evidence" value="ECO:0007669"/>
    <property type="project" value="UniProtKB-KW"/>
</dbReference>
<dbReference type="OrthoDB" id="191651at2759"/>
<keyword evidence="2" id="KW-0479">Metal-binding</keyword>
<feature type="compositionally biased region" description="Low complexity" evidence="7">
    <location>
        <begin position="290"/>
        <end position="304"/>
    </location>
</feature>
<dbReference type="PANTHER" id="PTHR13173">
    <property type="entry name" value="WW DOMAIN BINDING PROTEIN 4"/>
    <property type="match status" value="1"/>
</dbReference>
<evidence type="ECO:0000313" key="9">
    <source>
        <dbReference type="EMBL" id="TFK44256.1"/>
    </source>
</evidence>
<dbReference type="STRING" id="68775.A0A5C3MIS2"/>
<evidence type="ECO:0000313" key="10">
    <source>
        <dbReference type="Proteomes" id="UP000308652"/>
    </source>
</evidence>
<dbReference type="PROSITE" id="PS50171">
    <property type="entry name" value="ZF_MATRIN"/>
    <property type="match status" value="1"/>
</dbReference>
<dbReference type="GO" id="GO:0000398">
    <property type="term" value="P:mRNA splicing, via spliceosome"/>
    <property type="evidence" value="ECO:0007669"/>
    <property type="project" value="InterPro"/>
</dbReference>
<feature type="compositionally biased region" description="Basic and acidic residues" evidence="7">
    <location>
        <begin position="180"/>
        <end position="195"/>
    </location>
</feature>
<dbReference type="InterPro" id="IPR013085">
    <property type="entry name" value="U1-CZ_Znf_C2H2"/>
</dbReference>
<organism evidence="9 10">
    <name type="scientific">Crucibulum laeve</name>
    <dbReference type="NCBI Taxonomy" id="68775"/>
    <lineage>
        <taxon>Eukaryota</taxon>
        <taxon>Fungi</taxon>
        <taxon>Dikarya</taxon>
        <taxon>Basidiomycota</taxon>
        <taxon>Agaricomycotina</taxon>
        <taxon>Agaricomycetes</taxon>
        <taxon>Agaricomycetidae</taxon>
        <taxon>Agaricales</taxon>
        <taxon>Agaricineae</taxon>
        <taxon>Nidulariaceae</taxon>
        <taxon>Crucibulum</taxon>
    </lineage>
</organism>
<feature type="compositionally biased region" description="Low complexity" evidence="7">
    <location>
        <begin position="229"/>
        <end position="240"/>
    </location>
</feature>
<sequence length="392" mass="42085">MSEYWVSKKRYFCKYCDIYIADDAPSRQQHENGLRHKGNVERFIRGIYKAGEKKKKDEEEERREMARVEQAAQAAFAEDVGAGRAKLSSAPPVASTSAAAKKPVQKPSNPFANYSTAESLGYNDPDAERLAAEAELKRSQGVAGEWQIVSPPPGQPVSVTPKLEEDGSVKVEEGEGAEAGMKREAEAPPEDDPRSFKLRKKTVAPGLGKIYDPGVIPIKLKKEEPSQAPLPSLLAPVAPAKTSSASAGSNATDVPKWTTISLKPSAKSEILPTGSTSQLETKPDPDAAESSTSTSRNLSSNGTSDEPAKKWTKIQWSTSQKSVKDEPTSSIYGVPTPAMEEEDVKPDPATLESKDAAPAVKAEDEASPTPPPVGGSMFRKRKTPTGAGRGRR</sequence>
<dbReference type="Gene3D" id="3.30.160.60">
    <property type="entry name" value="Classic Zinc Finger"/>
    <property type="match status" value="1"/>
</dbReference>
<feature type="region of interest" description="Disordered" evidence="7">
    <location>
        <begin position="141"/>
        <end position="203"/>
    </location>
</feature>
<evidence type="ECO:0000256" key="1">
    <source>
        <dbReference type="ARBA" id="ARBA00004123"/>
    </source>
</evidence>
<evidence type="ECO:0000256" key="4">
    <source>
        <dbReference type="ARBA" id="ARBA00022833"/>
    </source>
</evidence>
<dbReference type="SMART" id="SM00451">
    <property type="entry name" value="ZnF_U1"/>
    <property type="match status" value="1"/>
</dbReference>
<proteinExistence type="predicted"/>
<feature type="domain" description="Matrin-type" evidence="8">
    <location>
        <begin position="11"/>
        <end position="42"/>
    </location>
</feature>
<evidence type="ECO:0000256" key="6">
    <source>
        <dbReference type="SAM" id="Coils"/>
    </source>
</evidence>
<evidence type="ECO:0000256" key="3">
    <source>
        <dbReference type="ARBA" id="ARBA00022771"/>
    </source>
</evidence>